<dbReference type="Proteomes" id="UP000235392">
    <property type="component" value="Unassembled WGS sequence"/>
</dbReference>
<proteinExistence type="predicted"/>
<name>A0A2N5UIF1_9BASI</name>
<evidence type="ECO:0000313" key="2">
    <source>
        <dbReference type="Proteomes" id="UP000235392"/>
    </source>
</evidence>
<protein>
    <submittedName>
        <fullName evidence="1">Uncharacterized protein</fullName>
    </submittedName>
</protein>
<reference evidence="1 2" key="1">
    <citation type="submission" date="2017-11" db="EMBL/GenBank/DDBJ databases">
        <title>De novo assembly and phasing of dikaryotic genomes from two isolates of Puccinia coronata f. sp. avenae, the causal agent of oat crown rust.</title>
        <authorList>
            <person name="Miller M.E."/>
            <person name="Zhang Y."/>
            <person name="Omidvar V."/>
            <person name="Sperschneider J."/>
            <person name="Schwessinger B."/>
            <person name="Raley C."/>
            <person name="Palmer J.M."/>
            <person name="Garnica D."/>
            <person name="Upadhyaya N."/>
            <person name="Rathjen J."/>
            <person name="Taylor J.M."/>
            <person name="Park R.F."/>
            <person name="Dodds P.N."/>
            <person name="Hirsch C.D."/>
            <person name="Kianian S.F."/>
            <person name="Figueroa M."/>
        </authorList>
    </citation>
    <scope>NUCLEOTIDE SEQUENCE [LARGE SCALE GENOMIC DNA]</scope>
    <source>
        <strain evidence="1">12SD80</strain>
    </source>
</reference>
<organism evidence="1 2">
    <name type="scientific">Puccinia coronata f. sp. avenae</name>
    <dbReference type="NCBI Taxonomy" id="200324"/>
    <lineage>
        <taxon>Eukaryota</taxon>
        <taxon>Fungi</taxon>
        <taxon>Dikarya</taxon>
        <taxon>Basidiomycota</taxon>
        <taxon>Pucciniomycotina</taxon>
        <taxon>Pucciniomycetes</taxon>
        <taxon>Pucciniales</taxon>
        <taxon>Pucciniaceae</taxon>
        <taxon>Puccinia</taxon>
    </lineage>
</organism>
<sequence>MSAPNFYNQPVIDRLFYMSTPVMSSRFSEIEELLDNLIPAPLAFPMGLIAPPGSGTNNDPATPSDFITGDKMIRQSGIDFDAPNPNPYVEPEDKRVVINIHIDYVIYLEKIFGSNQVPSKYVQCIPGSPGPLWQTNITSWNWPVDFKQGVACHLSSCPKLMDTVLDLLLGPFGRFCL</sequence>
<evidence type="ECO:0000313" key="1">
    <source>
        <dbReference type="EMBL" id="PLW37513.1"/>
    </source>
</evidence>
<dbReference type="EMBL" id="PGCI01000141">
    <property type="protein sequence ID" value="PLW37513.1"/>
    <property type="molecule type" value="Genomic_DNA"/>
</dbReference>
<dbReference type="AlphaFoldDB" id="A0A2N5UIF1"/>
<gene>
    <name evidence="1" type="ORF">PCASD_10272</name>
</gene>
<comment type="caution">
    <text evidence="1">The sequence shown here is derived from an EMBL/GenBank/DDBJ whole genome shotgun (WGS) entry which is preliminary data.</text>
</comment>
<accession>A0A2N5UIF1</accession>